<feature type="domain" description="U-box" evidence="1">
    <location>
        <begin position="950"/>
        <end position="1015"/>
    </location>
</feature>
<dbReference type="InterPro" id="IPR003613">
    <property type="entry name" value="Ubox_domain"/>
</dbReference>
<protein>
    <recommendedName>
        <fullName evidence="1">U-box domain-containing protein</fullName>
    </recommendedName>
</protein>
<sequence>MYKSIYETQAKKKYETAIGRSKNVIIGLGLMKDFESAFPEPYVGETVYNFCERVDTILKLFEKDRIQHFSITLMNCIKYKPEFTDSVAKYLLKLCAKFNGRHDVWFSTSGKKNQVELFSLIVSDFVTHSCLPPFLISLISNASVTPIDSKSQLDCILHPIFSHPNVNPFLIKDIFLKCKDKALLSYGRLNGQLLYLLGSSGDLPSIGWKQCRSHCFFKHFTAKDLAVPKNRSEEQALFESIVKNLQSQQVMDLFVLSSGSSITLGLNSIILCRLALYTIFSQIDGGSDPHISIIGTIPYLWRFLVLFTDSFSLLVKQKQFSKLNCSHLGFLIPEIRVLISKIQRFNFHRSDCYLGVDCCCVDPNHDPGIDCRKWDYLIDESIVLQCVSLASKDYFKYCVEALNSLSPPKMNSLEAELVPYAAQDPSQKILIFDVDESEIERIYSGSSVFFACLNFILLVSIPFVHWNYDLIKIKTARGVKDYSQSIDAYNVLIGSEELLIYFGRACASFSSIAAKINRPFFSWKFQTSSPNPTLPHSASLESAKDEDDDAIKQSSSTLSPLFTLSLASSSIYDNLHCYLHGYRLSALTDIIEKYKLAGAYVSLISLVLGNRRYIADRRHGSNVTTIAGTFFAKNSLEEDAELSKISHRTIKSHPGLVVGRYVFVPKLRDSCFDGRTGKKGKIPSFVQSVIESFFVPWSMTDGAAEAIKSACKLVQSFADESSSTVSGFNLGDIMKSVFSIQSTSSITIGFGNIMSVMTNLLKETLDLEEKIENIKRSIPGFSLEMDHKVVTEIKQTATNLNMSLWISYRTLVMFISYADDKAVETCGGTICDWFPYFSQFESQYGQHVRKWIQGGRLRIPTVQYAELMEVCEWRMKLHRNIIRLCEDRFTESPSFIGRFSLTDEFIGFLQQCSIDSYDGNRIEGSGAPREEEMYPKLISLLEEEFDMEPPDEFCCEIECGLMNDPVKTSEGLVIDMQAYQRMYSTGTSAYRAKGGVTFERLPELKRKISEWKLKHRVIKR</sequence>
<dbReference type="Pfam" id="PF04564">
    <property type="entry name" value="U-box"/>
    <property type="match status" value="1"/>
</dbReference>
<dbReference type="Gene3D" id="3.30.40.10">
    <property type="entry name" value="Zinc/RING finger domain, C3HC4 (zinc finger)"/>
    <property type="match status" value="1"/>
</dbReference>
<name>A0ABQ5JW11_9EUKA</name>
<evidence type="ECO:0000313" key="3">
    <source>
        <dbReference type="Proteomes" id="UP001057375"/>
    </source>
</evidence>
<dbReference type="Proteomes" id="UP001057375">
    <property type="component" value="Unassembled WGS sequence"/>
</dbReference>
<dbReference type="InterPro" id="IPR013083">
    <property type="entry name" value="Znf_RING/FYVE/PHD"/>
</dbReference>
<gene>
    <name evidence="2" type="ORF">ADUPG1_011513</name>
</gene>
<reference evidence="2" key="1">
    <citation type="submission" date="2022-03" db="EMBL/GenBank/DDBJ databases">
        <title>Draft genome sequence of Aduncisulcus paluster, a free-living microaerophilic Fornicata.</title>
        <authorList>
            <person name="Yuyama I."/>
            <person name="Kume K."/>
            <person name="Tamura T."/>
            <person name="Inagaki Y."/>
            <person name="Hashimoto T."/>
        </authorList>
    </citation>
    <scope>NUCLEOTIDE SEQUENCE</scope>
    <source>
        <strain evidence="2">NY0171</strain>
    </source>
</reference>
<accession>A0ABQ5JW11</accession>
<dbReference type="EMBL" id="BQXS01012055">
    <property type="protein sequence ID" value="GKT19458.1"/>
    <property type="molecule type" value="Genomic_DNA"/>
</dbReference>
<organism evidence="2 3">
    <name type="scientific">Aduncisulcus paluster</name>
    <dbReference type="NCBI Taxonomy" id="2918883"/>
    <lineage>
        <taxon>Eukaryota</taxon>
        <taxon>Metamonada</taxon>
        <taxon>Carpediemonas-like organisms</taxon>
        <taxon>Aduncisulcus</taxon>
    </lineage>
</organism>
<keyword evidence="3" id="KW-1185">Reference proteome</keyword>
<dbReference type="SUPFAM" id="SSF57850">
    <property type="entry name" value="RING/U-box"/>
    <property type="match status" value="1"/>
</dbReference>
<comment type="caution">
    <text evidence="2">The sequence shown here is derived from an EMBL/GenBank/DDBJ whole genome shotgun (WGS) entry which is preliminary data.</text>
</comment>
<evidence type="ECO:0000259" key="1">
    <source>
        <dbReference type="Pfam" id="PF04564"/>
    </source>
</evidence>
<proteinExistence type="predicted"/>
<evidence type="ECO:0000313" key="2">
    <source>
        <dbReference type="EMBL" id="GKT19458.1"/>
    </source>
</evidence>